<reference evidence="1" key="1">
    <citation type="submission" date="2021-02" db="EMBL/GenBank/DDBJ databases">
        <authorList>
            <person name="Nowell W R."/>
        </authorList>
    </citation>
    <scope>NUCLEOTIDE SEQUENCE</scope>
</reference>
<dbReference type="Proteomes" id="UP000663869">
    <property type="component" value="Unassembled WGS sequence"/>
</dbReference>
<protein>
    <submittedName>
        <fullName evidence="1">Uncharacterized protein</fullName>
    </submittedName>
</protein>
<organism evidence="1 2">
    <name type="scientific">Rotaria socialis</name>
    <dbReference type="NCBI Taxonomy" id="392032"/>
    <lineage>
        <taxon>Eukaryota</taxon>
        <taxon>Metazoa</taxon>
        <taxon>Spiralia</taxon>
        <taxon>Gnathifera</taxon>
        <taxon>Rotifera</taxon>
        <taxon>Eurotatoria</taxon>
        <taxon>Bdelloidea</taxon>
        <taxon>Philodinida</taxon>
        <taxon>Philodinidae</taxon>
        <taxon>Rotaria</taxon>
    </lineage>
</organism>
<comment type="caution">
    <text evidence="1">The sequence shown here is derived from an EMBL/GenBank/DDBJ whole genome shotgun (WGS) entry which is preliminary data.</text>
</comment>
<evidence type="ECO:0000313" key="2">
    <source>
        <dbReference type="Proteomes" id="UP000663869"/>
    </source>
</evidence>
<proteinExistence type="predicted"/>
<accession>A0A818W9G4</accession>
<dbReference type="AlphaFoldDB" id="A0A818W9G4"/>
<sequence>MNKPKQRQLIITMENLIIKCLKKREKCFESNSCPEWLLTILPTRIKSLDTIIDNEREREEKNKDTIDFSPYKLIKSINLLNDNKSANILNKNEVRSNIEYPNDMSFENDLFENYSQLVSTPSKQQFIYLFHKLKEFKREKTKKTLLNEKKKFKCKEDNCFNHSIVLTDFCKSHLIENDSKQILFIKCNLCQQISIKNDKNNILHFCSYIK</sequence>
<evidence type="ECO:0000313" key="1">
    <source>
        <dbReference type="EMBL" id="CAF3721906.1"/>
    </source>
</evidence>
<name>A0A818W9G4_9BILA</name>
<gene>
    <name evidence="1" type="ORF">FME351_LOCUS29113</name>
</gene>
<dbReference type="EMBL" id="CAJNYU010004051">
    <property type="protein sequence ID" value="CAF3721906.1"/>
    <property type="molecule type" value="Genomic_DNA"/>
</dbReference>